<dbReference type="InterPro" id="IPR009318">
    <property type="entry name" value="Gustatory_rcpt"/>
</dbReference>
<keyword evidence="7" id="KW-0675">Receptor</keyword>
<dbReference type="AlphaFoldDB" id="A0A5N4ALX0"/>
<evidence type="ECO:0000256" key="6">
    <source>
        <dbReference type="ARBA" id="ARBA00023136"/>
    </source>
</evidence>
<feature type="transmembrane region" description="Helical" evidence="8">
    <location>
        <begin position="66"/>
        <end position="90"/>
    </location>
</feature>
<accession>A0A5N4ALX0</accession>
<proteinExistence type="inferred from homology"/>
<name>A0A5N4ALX0_PHOPY</name>
<reference evidence="9 10" key="1">
    <citation type="journal article" date="2018" name="Elife">
        <title>Firefly genomes illuminate parallel origins of bioluminescence in beetles.</title>
        <authorList>
            <person name="Fallon T.R."/>
            <person name="Lower S.E."/>
            <person name="Chang C.H."/>
            <person name="Bessho-Uehara M."/>
            <person name="Martin G.J."/>
            <person name="Bewick A.J."/>
            <person name="Behringer M."/>
            <person name="Debat H.J."/>
            <person name="Wong I."/>
            <person name="Day J.C."/>
            <person name="Suvorov A."/>
            <person name="Silva C.J."/>
            <person name="Stanger-Hall K.F."/>
            <person name="Hall D.W."/>
            <person name="Schmitz R.J."/>
            <person name="Nelson D.R."/>
            <person name="Lewis S.M."/>
            <person name="Shigenobu S."/>
            <person name="Bybee S.M."/>
            <person name="Larracuente A.M."/>
            <person name="Oba Y."/>
            <person name="Weng J.K."/>
        </authorList>
    </citation>
    <scope>NUCLEOTIDE SEQUENCE [LARGE SCALE GENOMIC DNA]</scope>
    <source>
        <strain evidence="9">1611_PpyrPB1</strain>
        <tissue evidence="9">Whole body</tissue>
    </source>
</reference>
<dbReference type="GO" id="GO:0008527">
    <property type="term" value="F:taste receptor activity"/>
    <property type="evidence" value="ECO:0007669"/>
    <property type="project" value="InterPro"/>
</dbReference>
<dbReference type="GO" id="GO:0005886">
    <property type="term" value="C:plasma membrane"/>
    <property type="evidence" value="ECO:0007669"/>
    <property type="project" value="UniProtKB-SubCell"/>
</dbReference>
<keyword evidence="10" id="KW-1185">Reference proteome</keyword>
<keyword evidence="6 8" id="KW-0472">Membrane</keyword>
<comment type="caution">
    <text evidence="9">The sequence shown here is derived from an EMBL/GenBank/DDBJ whole genome shotgun (WGS) entry which is preliminary data.</text>
</comment>
<evidence type="ECO:0000256" key="7">
    <source>
        <dbReference type="ARBA" id="ARBA00023170"/>
    </source>
</evidence>
<evidence type="ECO:0000256" key="5">
    <source>
        <dbReference type="ARBA" id="ARBA00022989"/>
    </source>
</evidence>
<dbReference type="Pfam" id="PF06151">
    <property type="entry name" value="Trehalose_recp"/>
    <property type="match status" value="1"/>
</dbReference>
<keyword evidence="3" id="KW-1003">Cell membrane</keyword>
<evidence type="ECO:0000256" key="2">
    <source>
        <dbReference type="ARBA" id="ARBA00005327"/>
    </source>
</evidence>
<evidence type="ECO:0000256" key="8">
    <source>
        <dbReference type="SAM" id="Phobius"/>
    </source>
</evidence>
<keyword evidence="4 8" id="KW-0812">Transmembrane</keyword>
<evidence type="ECO:0008006" key="11">
    <source>
        <dbReference type="Google" id="ProtNLM"/>
    </source>
</evidence>
<feature type="non-terminal residue" evidence="9">
    <location>
        <position position="1"/>
    </location>
</feature>
<feature type="transmembrane region" description="Helical" evidence="8">
    <location>
        <begin position="32"/>
        <end position="54"/>
    </location>
</feature>
<comment type="subcellular location">
    <subcellularLocation>
        <location evidence="1">Cell membrane</location>
        <topology evidence="1">Multi-pass membrane protein</topology>
    </subcellularLocation>
</comment>
<dbReference type="GO" id="GO:0050916">
    <property type="term" value="P:sensory perception of sweet taste"/>
    <property type="evidence" value="ECO:0007669"/>
    <property type="project" value="UniProtKB-ARBA"/>
</dbReference>
<dbReference type="Proteomes" id="UP000327044">
    <property type="component" value="Unassembled WGS sequence"/>
</dbReference>
<evidence type="ECO:0000256" key="3">
    <source>
        <dbReference type="ARBA" id="ARBA00022475"/>
    </source>
</evidence>
<dbReference type="PANTHER" id="PTHR21421">
    <property type="entry name" value="GUSTATORY RECEPTOR"/>
    <property type="match status" value="1"/>
</dbReference>
<evidence type="ECO:0000313" key="9">
    <source>
        <dbReference type="EMBL" id="KAB0798314.1"/>
    </source>
</evidence>
<comment type="similarity">
    <text evidence="2">Belongs to the insect chemoreceptor superfamily. Gustatory receptor (GR) family. Gr5a subfamily.</text>
</comment>
<organism evidence="9 10">
    <name type="scientific">Photinus pyralis</name>
    <name type="common">Common eastern firefly</name>
    <name type="synonym">Lampyris pyralis</name>
    <dbReference type="NCBI Taxonomy" id="7054"/>
    <lineage>
        <taxon>Eukaryota</taxon>
        <taxon>Metazoa</taxon>
        <taxon>Ecdysozoa</taxon>
        <taxon>Arthropoda</taxon>
        <taxon>Hexapoda</taxon>
        <taxon>Insecta</taxon>
        <taxon>Pterygota</taxon>
        <taxon>Neoptera</taxon>
        <taxon>Endopterygota</taxon>
        <taxon>Coleoptera</taxon>
        <taxon>Polyphaga</taxon>
        <taxon>Elateriformia</taxon>
        <taxon>Elateroidea</taxon>
        <taxon>Lampyridae</taxon>
        <taxon>Lampyrinae</taxon>
        <taxon>Photinus</taxon>
    </lineage>
</organism>
<dbReference type="EMBL" id="VVIM01000006">
    <property type="protein sequence ID" value="KAB0798314.1"/>
    <property type="molecule type" value="Genomic_DNA"/>
</dbReference>
<sequence>IIVGQNTSLDDWRAIREDYNRLSQLTKTVDDALSFMILASYTNNLFFILVQLFNSLRSMKDTLEKVYFFFSFGFMIIRTVSVSMYGAWIYDESKEPATTLNSISSDTYNPEIKRFIDQIKFDTVALSGKHFFYITRGLILS</sequence>
<dbReference type="InParanoid" id="A0A5N4ALX0"/>
<protein>
    <recommendedName>
        <fullName evidence="11">Gustatory receptor</fullName>
    </recommendedName>
</protein>
<evidence type="ECO:0000256" key="1">
    <source>
        <dbReference type="ARBA" id="ARBA00004651"/>
    </source>
</evidence>
<dbReference type="PANTHER" id="PTHR21421:SF29">
    <property type="entry name" value="GUSTATORY RECEPTOR 5A FOR TREHALOSE-RELATED"/>
    <property type="match status" value="1"/>
</dbReference>
<gene>
    <name evidence="9" type="ORF">PPYR_09307</name>
</gene>
<evidence type="ECO:0000313" key="10">
    <source>
        <dbReference type="Proteomes" id="UP000327044"/>
    </source>
</evidence>
<evidence type="ECO:0000256" key="4">
    <source>
        <dbReference type="ARBA" id="ARBA00022692"/>
    </source>
</evidence>
<keyword evidence="5 8" id="KW-1133">Transmembrane helix</keyword>
<feature type="non-terminal residue" evidence="9">
    <location>
        <position position="141"/>
    </location>
</feature>